<evidence type="ECO:0000313" key="2">
    <source>
        <dbReference type="EMBL" id="NUZ08636.1"/>
    </source>
</evidence>
<dbReference type="Proteomes" id="UP000529637">
    <property type="component" value="Unassembled WGS sequence"/>
</dbReference>
<dbReference type="EMBL" id="JABWMJ010000015">
    <property type="protein sequence ID" value="NUZ08636.1"/>
    <property type="molecule type" value="Genomic_DNA"/>
</dbReference>
<gene>
    <name evidence="2" type="ORF">HQN59_23100</name>
</gene>
<protein>
    <submittedName>
        <fullName evidence="2">Uncharacterized protein</fullName>
    </submittedName>
</protein>
<keyword evidence="3" id="KW-1185">Reference proteome</keyword>
<evidence type="ECO:0000256" key="1">
    <source>
        <dbReference type="SAM" id="MobiDB-lite"/>
    </source>
</evidence>
<feature type="compositionally biased region" description="Basic and acidic residues" evidence="1">
    <location>
        <begin position="29"/>
        <end position="41"/>
    </location>
</feature>
<dbReference type="RefSeq" id="WP_176071499.1">
    <property type="nucleotide sequence ID" value="NZ_JABWMJ010000015.1"/>
</dbReference>
<reference evidence="2 3" key="1">
    <citation type="submission" date="2020-06" db="EMBL/GenBank/DDBJ databases">
        <title>Schlegella sp. ID0723 isolated from air conditioner.</title>
        <authorList>
            <person name="Kim D.Y."/>
            <person name="Kim D.-U."/>
        </authorList>
    </citation>
    <scope>NUCLEOTIDE SEQUENCE [LARGE SCALE GENOMIC DNA]</scope>
    <source>
        <strain evidence="2 3">ID0723</strain>
    </source>
</reference>
<comment type="caution">
    <text evidence="2">The sequence shown here is derived from an EMBL/GenBank/DDBJ whole genome shotgun (WGS) entry which is preliminary data.</text>
</comment>
<proteinExistence type="predicted"/>
<dbReference type="AlphaFoldDB" id="A0A7Y6NSP9"/>
<name>A0A7Y6NSP9_9BURK</name>
<sequence length="72" mass="7539">MTASRKPSNTSAATMNTACPPRRSFVASDARRPGQACRKDQPAMTAFGATLPTPAMLAGMDNAHRFSAIVDG</sequence>
<organism evidence="2 3">
    <name type="scientific">Piscinibacter koreensis</name>
    <dbReference type="NCBI Taxonomy" id="2742824"/>
    <lineage>
        <taxon>Bacteria</taxon>
        <taxon>Pseudomonadati</taxon>
        <taxon>Pseudomonadota</taxon>
        <taxon>Betaproteobacteria</taxon>
        <taxon>Burkholderiales</taxon>
        <taxon>Sphaerotilaceae</taxon>
        <taxon>Piscinibacter</taxon>
    </lineage>
</organism>
<feature type="compositionally biased region" description="Polar residues" evidence="1">
    <location>
        <begin position="1"/>
        <end position="17"/>
    </location>
</feature>
<evidence type="ECO:0000313" key="3">
    <source>
        <dbReference type="Proteomes" id="UP000529637"/>
    </source>
</evidence>
<feature type="region of interest" description="Disordered" evidence="1">
    <location>
        <begin position="1"/>
        <end position="41"/>
    </location>
</feature>
<accession>A0A7Y6NSP9</accession>